<keyword evidence="3" id="KW-1185">Reference proteome</keyword>
<dbReference type="EMBL" id="KI669507">
    <property type="protein sequence ID" value="OCF32610.1"/>
    <property type="molecule type" value="Genomic_DNA"/>
</dbReference>
<evidence type="ECO:0000313" key="3">
    <source>
        <dbReference type="Proteomes" id="UP000092666"/>
    </source>
</evidence>
<reference evidence="3" key="2">
    <citation type="submission" date="2013-12" db="EMBL/GenBank/DDBJ databases">
        <title>Evolution of pathogenesis and genome organization in the Tremellales.</title>
        <authorList>
            <person name="Cuomo C."/>
            <person name="Litvintseva A."/>
            <person name="Heitman J."/>
            <person name="Chen Y."/>
            <person name="Sun S."/>
            <person name="Springer D."/>
            <person name="Dromer F."/>
            <person name="Young S."/>
            <person name="Zeng Q."/>
            <person name="Chapman S."/>
            <person name="Gujja S."/>
            <person name="Saif S."/>
            <person name="Birren B."/>
        </authorList>
    </citation>
    <scope>NUCLEOTIDE SEQUENCE [LARGE SCALE GENOMIC DNA]</scope>
    <source>
        <strain evidence="3">BCC8398</strain>
    </source>
</reference>
<feature type="domain" description="F-box" evidence="1">
    <location>
        <begin position="1"/>
        <end position="44"/>
    </location>
</feature>
<dbReference type="Gene3D" id="1.20.1280.50">
    <property type="match status" value="1"/>
</dbReference>
<protein>
    <recommendedName>
        <fullName evidence="1">F-box domain-containing protein</fullName>
    </recommendedName>
</protein>
<dbReference type="SUPFAM" id="SSF81383">
    <property type="entry name" value="F-box domain"/>
    <property type="match status" value="1"/>
</dbReference>
<dbReference type="Proteomes" id="UP000092666">
    <property type="component" value="Unassembled WGS sequence"/>
</dbReference>
<dbReference type="Pfam" id="PF12937">
    <property type="entry name" value="F-box-like"/>
    <property type="match status" value="1"/>
</dbReference>
<dbReference type="InterPro" id="IPR036047">
    <property type="entry name" value="F-box-like_dom_sf"/>
</dbReference>
<name>A0A1B9GNH1_9TREE</name>
<organism evidence="2 3">
    <name type="scientific">Kwoniella heveanensis BCC8398</name>
    <dbReference type="NCBI Taxonomy" id="1296120"/>
    <lineage>
        <taxon>Eukaryota</taxon>
        <taxon>Fungi</taxon>
        <taxon>Dikarya</taxon>
        <taxon>Basidiomycota</taxon>
        <taxon>Agaricomycotina</taxon>
        <taxon>Tremellomycetes</taxon>
        <taxon>Tremellales</taxon>
        <taxon>Cryptococcaceae</taxon>
        <taxon>Kwoniella</taxon>
    </lineage>
</organism>
<dbReference type="PROSITE" id="PS50181">
    <property type="entry name" value="FBOX"/>
    <property type="match status" value="1"/>
</dbReference>
<sequence length="429" mass="49968">MPLPNEILLQIVSLLSGDHQSLSALCRTSKNFNYLAREELWRHLKLGPYKPITDNGKGCGNRSISLLFELKNPEAITCITRKQDAKTQEAMKRHFEKVRIFSLREHSPAWCESHAQGSVSSPHYALPALTSFPAAVPFDLPNLQTLHLFATYKGRKLDLFLEYGHQRFVEKSTGVFTQVAPPCHFLACLRPRNMVIRQLPIVQYTHALATDSIHDCKLDERLWTGTENISEPYPVDPEFKLWSKVETFVLVLPACYAALRRRDREVCHPEMAPNLKKIYCVVDPSPAPRHWDRHFRYPEDFVKYNRGFGRLARMFPEIPITVVNFDSAWLYYYHQYNKNAQAKARRRLDNGNGIHSRIEVHQDPISRDSVNMLLLEQVEEHIADWPADKLKRRLDSISFKTMAEYRESDAWHNVFDEAEMERWSKYCVE</sequence>
<dbReference type="AlphaFoldDB" id="A0A1B9GNH1"/>
<evidence type="ECO:0000259" key="1">
    <source>
        <dbReference type="PROSITE" id="PS50181"/>
    </source>
</evidence>
<evidence type="ECO:0000313" key="2">
    <source>
        <dbReference type="EMBL" id="OCF32610.1"/>
    </source>
</evidence>
<dbReference type="OrthoDB" id="2565023at2759"/>
<accession>A0A1B9GNH1</accession>
<dbReference type="InterPro" id="IPR001810">
    <property type="entry name" value="F-box_dom"/>
</dbReference>
<proteinExistence type="predicted"/>
<reference evidence="2 3" key="1">
    <citation type="submission" date="2013-07" db="EMBL/GenBank/DDBJ databases">
        <title>The Genome Sequence of Cryptococcus heveanensis BCC8398.</title>
        <authorList>
            <consortium name="The Broad Institute Genome Sequencing Platform"/>
            <person name="Cuomo C."/>
            <person name="Litvintseva A."/>
            <person name="Chen Y."/>
            <person name="Heitman J."/>
            <person name="Sun S."/>
            <person name="Springer D."/>
            <person name="Dromer F."/>
            <person name="Young S.K."/>
            <person name="Zeng Q."/>
            <person name="Gargeya S."/>
            <person name="Fitzgerald M."/>
            <person name="Abouelleil A."/>
            <person name="Alvarado L."/>
            <person name="Berlin A.M."/>
            <person name="Chapman S.B."/>
            <person name="Dewar J."/>
            <person name="Goldberg J."/>
            <person name="Griggs A."/>
            <person name="Gujja S."/>
            <person name="Hansen M."/>
            <person name="Howarth C."/>
            <person name="Imamovic A."/>
            <person name="Larimer J."/>
            <person name="McCowan C."/>
            <person name="Murphy C."/>
            <person name="Pearson M."/>
            <person name="Priest M."/>
            <person name="Roberts A."/>
            <person name="Saif S."/>
            <person name="Shea T."/>
            <person name="Sykes S."/>
            <person name="Wortman J."/>
            <person name="Nusbaum C."/>
            <person name="Birren B."/>
        </authorList>
    </citation>
    <scope>NUCLEOTIDE SEQUENCE [LARGE SCALE GENOMIC DNA]</scope>
    <source>
        <strain evidence="2 3">BCC8398</strain>
    </source>
</reference>
<gene>
    <name evidence="2" type="ORF">I316_05790</name>
</gene>